<dbReference type="Proteomes" id="UP000465609">
    <property type="component" value="Chromosome"/>
</dbReference>
<keyword evidence="3" id="KW-1185">Reference proteome</keyword>
<proteinExistence type="predicted"/>
<organism evidence="2 3">
    <name type="scientific">Mycolicibacterium aubagnense</name>
    <dbReference type="NCBI Taxonomy" id="319707"/>
    <lineage>
        <taxon>Bacteria</taxon>
        <taxon>Bacillati</taxon>
        <taxon>Actinomycetota</taxon>
        <taxon>Actinomycetes</taxon>
        <taxon>Mycobacteriales</taxon>
        <taxon>Mycobacteriaceae</taxon>
        <taxon>Mycolicibacterium</taxon>
    </lineage>
</organism>
<name>A0ABM7IM52_9MYCO</name>
<accession>A0ABM7IM52</accession>
<sequence length="113" mass="12300">MTDLATEAPNDTHVDNDQDQADAQRLAEGLRRLRELRSFYDQSTNDLEAGREAGRRRVAELQAEVDADNAKLADIVNEAAISFNDAASELVETGFATPKVLAGKGLGTLRTKK</sequence>
<feature type="region of interest" description="Disordered" evidence="1">
    <location>
        <begin position="1"/>
        <end position="21"/>
    </location>
</feature>
<evidence type="ECO:0000256" key="1">
    <source>
        <dbReference type="SAM" id="MobiDB-lite"/>
    </source>
</evidence>
<gene>
    <name evidence="2" type="ORF">MAUB_57480</name>
</gene>
<evidence type="ECO:0008006" key="4">
    <source>
        <dbReference type="Google" id="ProtNLM"/>
    </source>
</evidence>
<evidence type="ECO:0000313" key="2">
    <source>
        <dbReference type="EMBL" id="BBX87875.1"/>
    </source>
</evidence>
<protein>
    <recommendedName>
        <fullName evidence="4">Nucleotide exchange factor GrpE</fullName>
    </recommendedName>
</protein>
<dbReference type="EMBL" id="AP022577">
    <property type="protein sequence ID" value="BBX87875.1"/>
    <property type="molecule type" value="Genomic_DNA"/>
</dbReference>
<evidence type="ECO:0000313" key="3">
    <source>
        <dbReference type="Proteomes" id="UP000465609"/>
    </source>
</evidence>
<reference evidence="2 3" key="1">
    <citation type="journal article" date="2019" name="Emerg. Microbes Infect.">
        <title>Comprehensive subspecies identification of 175 nontuberculous mycobacteria species based on 7547 genomic profiles.</title>
        <authorList>
            <person name="Matsumoto Y."/>
            <person name="Kinjo T."/>
            <person name="Motooka D."/>
            <person name="Nabeya D."/>
            <person name="Jung N."/>
            <person name="Uechi K."/>
            <person name="Horii T."/>
            <person name="Iida T."/>
            <person name="Fujita J."/>
            <person name="Nakamura S."/>
        </authorList>
    </citation>
    <scope>NUCLEOTIDE SEQUENCE [LARGE SCALE GENOMIC DNA]</scope>
    <source>
        <strain evidence="2 3">JCM 15296</strain>
    </source>
</reference>
<dbReference type="RefSeq" id="WP_234884206.1">
    <property type="nucleotide sequence ID" value="NZ_AP022577.1"/>
</dbReference>